<dbReference type="InterPro" id="IPR017856">
    <property type="entry name" value="Integrase-like_N"/>
</dbReference>
<keyword evidence="9" id="KW-0862">Zinc</keyword>
<dbReference type="InterPro" id="IPR002156">
    <property type="entry name" value="RNaseH_domain"/>
</dbReference>
<protein>
    <recommendedName>
        <fullName evidence="1">RNA-directed DNA polymerase</fullName>
        <ecNumber evidence="1">2.7.7.49</ecNumber>
    </recommendedName>
</protein>
<dbReference type="EC" id="2.7.7.49" evidence="1"/>
<gene>
    <name evidence="13" type="ORF">N300_12678</name>
</gene>
<dbReference type="Pfam" id="PF02022">
    <property type="entry name" value="Integrase_Zn"/>
    <property type="match status" value="1"/>
</dbReference>
<keyword evidence="8" id="KW-0695">RNA-directed DNA polymerase</keyword>
<keyword evidence="5" id="KW-0479">Metal-binding</keyword>
<dbReference type="InterPro" id="IPR003308">
    <property type="entry name" value="Integrase_Zn-bd_dom_N"/>
</dbReference>
<evidence type="ECO:0000256" key="9">
    <source>
        <dbReference type="PROSITE-ProRule" id="PRU00450"/>
    </source>
</evidence>
<dbReference type="InterPro" id="IPR001584">
    <property type="entry name" value="Integrase_cat-core"/>
</dbReference>
<evidence type="ECO:0000256" key="7">
    <source>
        <dbReference type="ARBA" id="ARBA00022801"/>
    </source>
</evidence>
<dbReference type="EMBL" id="KL218498">
    <property type="protein sequence ID" value="KFP05988.1"/>
    <property type="molecule type" value="Genomic_DNA"/>
</dbReference>
<dbReference type="GO" id="GO:0015074">
    <property type="term" value="P:DNA integration"/>
    <property type="evidence" value="ECO:0007669"/>
    <property type="project" value="InterPro"/>
</dbReference>
<dbReference type="PROSITE" id="PS50994">
    <property type="entry name" value="INTEGRASE"/>
    <property type="match status" value="1"/>
</dbReference>
<evidence type="ECO:0000313" key="13">
    <source>
        <dbReference type="EMBL" id="KFP05988.1"/>
    </source>
</evidence>
<feature type="non-terminal residue" evidence="13">
    <location>
        <position position="273"/>
    </location>
</feature>
<keyword evidence="3" id="KW-0548">Nucleotidyltransferase</keyword>
<evidence type="ECO:0000259" key="11">
    <source>
        <dbReference type="PROSITE" id="PS50879"/>
    </source>
</evidence>
<dbReference type="STRING" id="9244.A0A091IET9"/>
<dbReference type="Gene3D" id="3.30.420.10">
    <property type="entry name" value="Ribonuclease H-like superfamily/Ribonuclease H"/>
    <property type="match status" value="2"/>
</dbReference>
<dbReference type="SUPFAM" id="SSF53098">
    <property type="entry name" value="Ribonuclease H-like"/>
    <property type="match status" value="2"/>
</dbReference>
<evidence type="ECO:0000256" key="1">
    <source>
        <dbReference type="ARBA" id="ARBA00012493"/>
    </source>
</evidence>
<feature type="domain" description="Integrase-type" evidence="10">
    <location>
        <begin position="103"/>
        <end position="144"/>
    </location>
</feature>
<reference evidence="13 14" key="1">
    <citation type="submission" date="2014-04" db="EMBL/GenBank/DDBJ databases">
        <title>Genome evolution of avian class.</title>
        <authorList>
            <person name="Zhang G."/>
            <person name="Li C."/>
        </authorList>
    </citation>
    <scope>NUCLEOTIDE SEQUENCE [LARGE SCALE GENOMIC DNA]</scope>
    <source>
        <strain evidence="13">BGI_N300</strain>
    </source>
</reference>
<sequence length="273" mass="30241">SLQTLELAAVVWALSTWMDHALNVITDSMYVAGIANRIEDASIREVKNTRLMQLLQQLHKVIGCRSAKYAVLHIRSHQWEIGLGEGNARADQLVSAVTEAPISPFLRAREAHAIYHQNAKGLSHSYGLSLDDARAIVKACPICSQQNKGIGLGVGVNPKGLKANELWQMDVTHVPFFGHLKYMHVSIDTYSHYVWATLQTGEKAQNVKRHLTACFAVMGVPKTLKTDNGPAYVSRVLAQFLQQWDIKHITGIAHSPTGQAIVERMNGTLKNYL</sequence>
<dbReference type="Proteomes" id="UP000054308">
    <property type="component" value="Unassembled WGS sequence"/>
</dbReference>
<dbReference type="InterPro" id="IPR012337">
    <property type="entry name" value="RNaseH-like_sf"/>
</dbReference>
<dbReference type="InterPro" id="IPR036397">
    <property type="entry name" value="RNaseH_sf"/>
</dbReference>
<keyword evidence="4" id="KW-0540">Nuclease</keyword>
<dbReference type="Pfam" id="PF00665">
    <property type="entry name" value="rve"/>
    <property type="match status" value="1"/>
</dbReference>
<accession>A0A091IET9</accession>
<dbReference type="GO" id="GO:0004523">
    <property type="term" value="F:RNA-DNA hybrid ribonuclease activity"/>
    <property type="evidence" value="ECO:0007669"/>
    <property type="project" value="InterPro"/>
</dbReference>
<dbReference type="Gene3D" id="1.10.10.200">
    <property type="match status" value="1"/>
</dbReference>
<dbReference type="PROSITE" id="PS50879">
    <property type="entry name" value="RNASE_H_1"/>
    <property type="match status" value="1"/>
</dbReference>
<evidence type="ECO:0000256" key="5">
    <source>
        <dbReference type="ARBA" id="ARBA00022723"/>
    </source>
</evidence>
<dbReference type="GO" id="GO:0035613">
    <property type="term" value="F:RNA stem-loop binding"/>
    <property type="evidence" value="ECO:0007669"/>
    <property type="project" value="TreeGrafter"/>
</dbReference>
<organism evidence="13 14">
    <name type="scientific">Calypte anna</name>
    <name type="common">Anna's hummingbird</name>
    <name type="synonym">Archilochus anna</name>
    <dbReference type="NCBI Taxonomy" id="9244"/>
    <lineage>
        <taxon>Eukaryota</taxon>
        <taxon>Metazoa</taxon>
        <taxon>Chordata</taxon>
        <taxon>Craniata</taxon>
        <taxon>Vertebrata</taxon>
        <taxon>Euteleostomi</taxon>
        <taxon>Archelosauria</taxon>
        <taxon>Archosauria</taxon>
        <taxon>Dinosauria</taxon>
        <taxon>Saurischia</taxon>
        <taxon>Theropoda</taxon>
        <taxon>Coelurosauria</taxon>
        <taxon>Aves</taxon>
        <taxon>Neognathae</taxon>
        <taxon>Neoaves</taxon>
        <taxon>Strisores</taxon>
        <taxon>Apodiformes</taxon>
        <taxon>Trochilidae</taxon>
        <taxon>Calypte</taxon>
    </lineage>
</organism>
<keyword evidence="6" id="KW-0255">Endonuclease</keyword>
<keyword evidence="9" id="KW-0863">Zinc-finger</keyword>
<evidence type="ECO:0000256" key="8">
    <source>
        <dbReference type="ARBA" id="ARBA00022918"/>
    </source>
</evidence>
<feature type="domain" description="Integrase catalytic" evidence="12">
    <location>
        <begin position="154"/>
        <end position="273"/>
    </location>
</feature>
<evidence type="ECO:0000256" key="2">
    <source>
        <dbReference type="ARBA" id="ARBA00022679"/>
    </source>
</evidence>
<evidence type="ECO:0000259" key="10">
    <source>
        <dbReference type="PROSITE" id="PS50876"/>
    </source>
</evidence>
<feature type="non-terminal residue" evidence="13">
    <location>
        <position position="1"/>
    </location>
</feature>
<evidence type="ECO:0000256" key="3">
    <source>
        <dbReference type="ARBA" id="ARBA00022695"/>
    </source>
</evidence>
<dbReference type="Pfam" id="PF00075">
    <property type="entry name" value="RNase_H"/>
    <property type="match status" value="1"/>
</dbReference>
<dbReference type="AlphaFoldDB" id="A0A091IET9"/>
<keyword evidence="7" id="KW-0378">Hydrolase</keyword>
<evidence type="ECO:0000256" key="4">
    <source>
        <dbReference type="ARBA" id="ARBA00022722"/>
    </source>
</evidence>
<proteinExistence type="predicted"/>
<dbReference type="SUPFAM" id="SSF46919">
    <property type="entry name" value="N-terminal Zn binding domain of HIV integrase"/>
    <property type="match status" value="1"/>
</dbReference>
<evidence type="ECO:0000259" key="12">
    <source>
        <dbReference type="PROSITE" id="PS50994"/>
    </source>
</evidence>
<keyword evidence="2" id="KW-0808">Transferase</keyword>
<keyword evidence="14" id="KW-1185">Reference proteome</keyword>
<evidence type="ECO:0000313" key="14">
    <source>
        <dbReference type="Proteomes" id="UP000054308"/>
    </source>
</evidence>
<name>A0A091IET9_CALAN</name>
<dbReference type="GO" id="GO:0008270">
    <property type="term" value="F:zinc ion binding"/>
    <property type="evidence" value="ECO:0007669"/>
    <property type="project" value="UniProtKB-KW"/>
</dbReference>
<feature type="domain" description="RNase H type-1" evidence="11">
    <location>
        <begin position="1"/>
        <end position="99"/>
    </location>
</feature>
<dbReference type="GO" id="GO:0003964">
    <property type="term" value="F:RNA-directed DNA polymerase activity"/>
    <property type="evidence" value="ECO:0007669"/>
    <property type="project" value="UniProtKB-KW"/>
</dbReference>
<dbReference type="PANTHER" id="PTHR41694">
    <property type="entry name" value="ENDOGENOUS RETROVIRUS GROUP K MEMBER POL PROTEIN"/>
    <property type="match status" value="1"/>
</dbReference>
<dbReference type="PROSITE" id="PS50876">
    <property type="entry name" value="ZF_INTEGRASE"/>
    <property type="match status" value="1"/>
</dbReference>
<dbReference type="PANTHER" id="PTHR41694:SF3">
    <property type="entry name" value="RNA-DIRECTED DNA POLYMERASE-RELATED"/>
    <property type="match status" value="1"/>
</dbReference>
<evidence type="ECO:0000256" key="6">
    <source>
        <dbReference type="ARBA" id="ARBA00022759"/>
    </source>
</evidence>